<organism evidence="3 4">
    <name type="scientific">Pseudomonas allii</name>
    <dbReference type="NCBI Taxonomy" id="2740531"/>
    <lineage>
        <taxon>Bacteria</taxon>
        <taxon>Pseudomonadati</taxon>
        <taxon>Pseudomonadota</taxon>
        <taxon>Gammaproteobacteria</taxon>
        <taxon>Pseudomonadales</taxon>
        <taxon>Pseudomonadaceae</taxon>
        <taxon>Pseudomonas</taxon>
    </lineage>
</organism>
<dbReference type="InterPro" id="IPR027417">
    <property type="entry name" value="P-loop_NTPase"/>
</dbReference>
<dbReference type="SUPFAM" id="SSF52540">
    <property type="entry name" value="P-loop containing nucleoside triphosphate hydrolases"/>
    <property type="match status" value="1"/>
</dbReference>
<feature type="coiled-coil region" evidence="1">
    <location>
        <begin position="154"/>
        <end position="188"/>
    </location>
</feature>
<dbReference type="Gene3D" id="3.40.50.300">
    <property type="entry name" value="P-loop containing nucleotide triphosphate hydrolases"/>
    <property type="match status" value="1"/>
</dbReference>
<dbReference type="Pfam" id="PF13166">
    <property type="entry name" value="AAA_13"/>
    <property type="match status" value="1"/>
</dbReference>
<dbReference type="InterPro" id="IPR026866">
    <property type="entry name" value="CR006_AAA"/>
</dbReference>
<dbReference type="Proteomes" id="UP000543908">
    <property type="component" value="Unassembled WGS sequence"/>
</dbReference>
<evidence type="ECO:0000313" key="4">
    <source>
        <dbReference type="Proteomes" id="UP000543908"/>
    </source>
</evidence>
<accession>A0A7Y8RJB3</accession>
<sequence>MFTASAVENNKIFSEVITPSGDSYLAGLIEKLGNSDWVKGAMFYVAKSDGQCPLCQQSLPHEFHSHVKQLFDKSYDEKIETLQLLKDEYESGTRSLLTTLEGEPYKSSAIQEDPAFVKAKADLVKAFADNVAKINDKTGSASKVVTLISTSDIVERLNITIEVQRLKISEYNERIIKKDQLLKDITQELWLIMRKQAEPIISAHKKLTKELEESIQGCDESIAQLIKQSTTIRDSISRHRSEITNIEESVININNSLSAIGLSGFSIQKELGDQTSYRLVRPDGIDDVYRSLSEGEKTLVTFLYFLELCLGSVESDSPVVLSNRIVVIDDPISSLSHNYVYEVAALIYHRVLRPEANFKQILVLTHNLFFFHELLRNGRQTVVKKYRCFRVVKGEFSSISALGHRDIKNDYETYWQVIRDASEGRVSPAVLPNMMRNVLEHYFGFIHKRDDLSKALEGLENNDSGEFKSLYRYVNRESHGTSINITDFGGLEPNKLIEKFKEVFAVSGYPEHYRMMMGEEDESDSADVA</sequence>
<dbReference type="RefSeq" id="WP_179040585.1">
    <property type="nucleotide sequence ID" value="NZ_JABUHS010000010.1"/>
</dbReference>
<gene>
    <name evidence="3" type="ORF">HT123_02310</name>
</gene>
<comment type="caution">
    <text evidence="3">The sequence shown here is derived from an EMBL/GenBank/DDBJ whole genome shotgun (WGS) entry which is preliminary data.</text>
</comment>
<proteinExistence type="predicted"/>
<keyword evidence="1" id="KW-0175">Coiled coil</keyword>
<protein>
    <submittedName>
        <fullName evidence="3">AAA family ATPase</fullName>
    </submittedName>
</protein>
<name>A0A7Y8RJB3_9PSED</name>
<dbReference type="SUPFAM" id="SSF75712">
    <property type="entry name" value="Rad50 coiled-coil Zn hook"/>
    <property type="match status" value="1"/>
</dbReference>
<evidence type="ECO:0000313" key="3">
    <source>
        <dbReference type="EMBL" id="NWN60089.1"/>
    </source>
</evidence>
<dbReference type="EMBL" id="JABUHS010000010">
    <property type="protein sequence ID" value="NWN60089.1"/>
    <property type="molecule type" value="Genomic_DNA"/>
</dbReference>
<evidence type="ECO:0000259" key="2">
    <source>
        <dbReference type="Pfam" id="PF13166"/>
    </source>
</evidence>
<dbReference type="AlphaFoldDB" id="A0A7Y8RJB3"/>
<reference evidence="3 4" key="1">
    <citation type="submission" date="2020-05" db="EMBL/GenBank/DDBJ databases">
        <title>Onion-isolated Pseudomonas sp.</title>
        <authorList>
            <person name="Fujikawa T."/>
            <person name="Sawada H."/>
        </authorList>
    </citation>
    <scope>NUCLEOTIDE SEQUENCE [LARGE SCALE GENOMIC DNA]</scope>
    <source>
        <strain evidence="3 4">MAFF 301512</strain>
    </source>
</reference>
<feature type="domain" description="Protein CR006 P-loop" evidence="2">
    <location>
        <begin position="5"/>
        <end position="504"/>
    </location>
</feature>
<evidence type="ECO:0000256" key="1">
    <source>
        <dbReference type="SAM" id="Coils"/>
    </source>
</evidence>